<feature type="transmembrane region" description="Helical" evidence="6">
    <location>
        <begin position="85"/>
        <end position="109"/>
    </location>
</feature>
<accession>A0A6J0ZW93</accession>
<dbReference type="Pfam" id="PF16040">
    <property type="entry name" value="APD1-4_N"/>
    <property type="match status" value="1"/>
</dbReference>
<evidence type="ECO:0000256" key="6">
    <source>
        <dbReference type="SAM" id="Phobius"/>
    </source>
</evidence>
<feature type="compositionally biased region" description="Low complexity" evidence="5">
    <location>
        <begin position="25"/>
        <end position="34"/>
    </location>
</feature>
<name>A0A6J0ZW93_9ROSI</name>
<dbReference type="GO" id="GO:0005768">
    <property type="term" value="C:endosome"/>
    <property type="evidence" value="ECO:0007669"/>
    <property type="project" value="TreeGrafter"/>
</dbReference>
<evidence type="ECO:0000256" key="2">
    <source>
        <dbReference type="ARBA" id="ARBA00022771"/>
    </source>
</evidence>
<keyword evidence="8" id="KW-1185">Reference proteome</keyword>
<dbReference type="SMART" id="SM00184">
    <property type="entry name" value="RING"/>
    <property type="match status" value="1"/>
</dbReference>
<proteinExistence type="predicted"/>
<dbReference type="GO" id="GO:0016567">
    <property type="term" value="P:protein ubiquitination"/>
    <property type="evidence" value="ECO:0007669"/>
    <property type="project" value="TreeGrafter"/>
</dbReference>
<feature type="region of interest" description="Disordered" evidence="5">
    <location>
        <begin position="1"/>
        <end position="64"/>
    </location>
</feature>
<evidence type="ECO:0000313" key="8">
    <source>
        <dbReference type="Proteomes" id="UP000504621"/>
    </source>
</evidence>
<dbReference type="RefSeq" id="XP_021278968.1">
    <property type="nucleotide sequence ID" value="XM_021423293.1"/>
</dbReference>
<gene>
    <name evidence="9" type="primary">LOC110412690</name>
</gene>
<keyword evidence="6" id="KW-0472">Membrane</keyword>
<feature type="domain" description="RING-type" evidence="7">
    <location>
        <begin position="423"/>
        <end position="462"/>
    </location>
</feature>
<reference evidence="9" key="1">
    <citation type="submission" date="2025-08" db="UniProtKB">
        <authorList>
            <consortium name="RefSeq"/>
        </authorList>
    </citation>
    <scope>IDENTIFICATION</scope>
    <source>
        <tissue evidence="9">Leaf</tissue>
    </source>
</reference>
<keyword evidence="6" id="KW-1133">Transmembrane helix</keyword>
<dbReference type="Pfam" id="PF13920">
    <property type="entry name" value="zf-C3HC4_3"/>
    <property type="match status" value="1"/>
</dbReference>
<keyword evidence="6" id="KW-0812">Transmembrane</keyword>
<dbReference type="InterPro" id="IPR032010">
    <property type="entry name" value="APD1-4_M"/>
</dbReference>
<dbReference type="GO" id="GO:0008270">
    <property type="term" value="F:zinc ion binding"/>
    <property type="evidence" value="ECO:0007669"/>
    <property type="project" value="UniProtKB-KW"/>
</dbReference>
<dbReference type="GO" id="GO:0061630">
    <property type="term" value="F:ubiquitin protein ligase activity"/>
    <property type="evidence" value="ECO:0007669"/>
    <property type="project" value="TreeGrafter"/>
</dbReference>
<evidence type="ECO:0000256" key="5">
    <source>
        <dbReference type="SAM" id="MobiDB-lite"/>
    </source>
</evidence>
<dbReference type="InterPro" id="IPR001841">
    <property type="entry name" value="Znf_RING"/>
</dbReference>
<dbReference type="PANTHER" id="PTHR46858">
    <property type="entry name" value="OS05G0521000 PROTEIN"/>
    <property type="match status" value="1"/>
</dbReference>
<dbReference type="OrthoDB" id="3045089at2759"/>
<keyword evidence="1" id="KW-0479">Metal-binding</keyword>
<sequence length="474" mass="52956">MEHSPEHSQHAPGPSSALTLTNLPSSSSSSSSSSRVHEEGENNGQRNDENLHHQEQEHEQQRSGVSYHLNISISNVARIHIRDDVWSCLVVLVTFWFFAASMTLILGYYGSVTLELGPNGSRLIQTNPFFVQSIKVKELIKQKPGLMLYGFHGPPPSDVEISWTETHDAFVPANLHKEWLFFLNKGSKVNISYAMSSTSSSPLSLVIAQGTQSLVDWIEDPSYPNLTLSWNIIYGRGKIQQEIPKSSNYYIAVRNLNSEEVEIQLNFSFNALIYDTTQAHCRCSLGNRLCTFELYLLGENAAVLSSPGPNEETSNSNWYVKVSYGPRWITYFVGSGVMTILILLAFRICKIFQSIDGIGFHAGGMQSERAPLLPEKDDEISSWGSSYDSVSHDEEDLEEWLAKTFPEGKPSNEGDSNNTRCLCVVCFEAPRDCFFLPCGHCATCFTCGTRIAEDAGSCPICRRKMKKVRMIFTV</sequence>
<dbReference type="InterPro" id="IPR013083">
    <property type="entry name" value="Znf_RING/FYVE/PHD"/>
</dbReference>
<dbReference type="Pfam" id="PF16041">
    <property type="entry name" value="APD1-4_M"/>
    <property type="match status" value="1"/>
</dbReference>
<dbReference type="PANTHER" id="PTHR46858:SF11">
    <property type="entry name" value="LIGASE, PUTATIVE-RELATED"/>
    <property type="match status" value="1"/>
</dbReference>
<feature type="transmembrane region" description="Helical" evidence="6">
    <location>
        <begin position="328"/>
        <end position="346"/>
    </location>
</feature>
<evidence type="ECO:0000259" key="7">
    <source>
        <dbReference type="PROSITE" id="PS50089"/>
    </source>
</evidence>
<dbReference type="PROSITE" id="PS50089">
    <property type="entry name" value="ZF_RING_2"/>
    <property type="match status" value="1"/>
</dbReference>
<evidence type="ECO:0000256" key="1">
    <source>
        <dbReference type="ARBA" id="ARBA00022723"/>
    </source>
</evidence>
<evidence type="ECO:0000256" key="3">
    <source>
        <dbReference type="ARBA" id="ARBA00022833"/>
    </source>
</evidence>
<feature type="compositionally biased region" description="Basic and acidic residues" evidence="5">
    <location>
        <begin position="35"/>
        <end position="61"/>
    </location>
</feature>
<dbReference type="AlphaFoldDB" id="A0A6J0ZW93"/>
<dbReference type="GO" id="GO:0009705">
    <property type="term" value="C:plant-type vacuole membrane"/>
    <property type="evidence" value="ECO:0007669"/>
    <property type="project" value="TreeGrafter"/>
</dbReference>
<organism evidence="8 9">
    <name type="scientific">Herrania umbratica</name>
    <dbReference type="NCBI Taxonomy" id="108875"/>
    <lineage>
        <taxon>Eukaryota</taxon>
        <taxon>Viridiplantae</taxon>
        <taxon>Streptophyta</taxon>
        <taxon>Embryophyta</taxon>
        <taxon>Tracheophyta</taxon>
        <taxon>Spermatophyta</taxon>
        <taxon>Magnoliopsida</taxon>
        <taxon>eudicotyledons</taxon>
        <taxon>Gunneridae</taxon>
        <taxon>Pentapetalae</taxon>
        <taxon>rosids</taxon>
        <taxon>malvids</taxon>
        <taxon>Malvales</taxon>
        <taxon>Malvaceae</taxon>
        <taxon>Byttnerioideae</taxon>
        <taxon>Herrania</taxon>
    </lineage>
</organism>
<evidence type="ECO:0000256" key="4">
    <source>
        <dbReference type="PROSITE-ProRule" id="PRU00175"/>
    </source>
</evidence>
<protein>
    <submittedName>
        <fullName evidence="9">Uncharacterized protein LOC110412690 isoform X1</fullName>
    </submittedName>
</protein>
<keyword evidence="3" id="KW-0862">Zinc</keyword>
<dbReference type="InterPro" id="IPR032008">
    <property type="entry name" value="APD1-4_N"/>
</dbReference>
<keyword evidence="2 4" id="KW-0863">Zinc-finger</keyword>
<dbReference type="Proteomes" id="UP000504621">
    <property type="component" value="Unplaced"/>
</dbReference>
<evidence type="ECO:0000313" key="9">
    <source>
        <dbReference type="RefSeq" id="XP_021278968.1"/>
    </source>
</evidence>
<dbReference type="GeneID" id="110412690"/>
<dbReference type="SUPFAM" id="SSF57850">
    <property type="entry name" value="RING/U-box"/>
    <property type="match status" value="1"/>
</dbReference>
<dbReference type="Gene3D" id="3.30.40.10">
    <property type="entry name" value="Zinc/RING finger domain, C3HC4 (zinc finger)"/>
    <property type="match status" value="1"/>
</dbReference>